<dbReference type="PANTHER" id="PTHR28626">
    <property type="entry name" value="SRR1-LIKE PROTEIN"/>
    <property type="match status" value="1"/>
</dbReference>
<feature type="non-terminal residue" evidence="2">
    <location>
        <position position="232"/>
    </location>
</feature>
<evidence type="ECO:0000313" key="3">
    <source>
        <dbReference type="Proteomes" id="UP001634007"/>
    </source>
</evidence>
<dbReference type="Pfam" id="PF07985">
    <property type="entry name" value="SRR1"/>
    <property type="match status" value="1"/>
</dbReference>
<gene>
    <name evidence="2" type="ORF">ACJRO7_000357</name>
</gene>
<keyword evidence="3" id="KW-1185">Reference proteome</keyword>
<comment type="caution">
    <text evidence="2">The sequence shown here is derived from an EMBL/GenBank/DDBJ whole genome shotgun (WGS) entry which is preliminary data.</text>
</comment>
<evidence type="ECO:0000313" key="2">
    <source>
        <dbReference type="EMBL" id="KAL3752946.1"/>
    </source>
</evidence>
<organism evidence="2 3">
    <name type="scientific">Eucalyptus globulus</name>
    <name type="common">Tasmanian blue gum</name>
    <dbReference type="NCBI Taxonomy" id="34317"/>
    <lineage>
        <taxon>Eukaryota</taxon>
        <taxon>Viridiplantae</taxon>
        <taxon>Streptophyta</taxon>
        <taxon>Embryophyta</taxon>
        <taxon>Tracheophyta</taxon>
        <taxon>Spermatophyta</taxon>
        <taxon>Magnoliopsida</taxon>
        <taxon>eudicotyledons</taxon>
        <taxon>Gunneridae</taxon>
        <taxon>Pentapetalae</taxon>
        <taxon>rosids</taxon>
        <taxon>malvids</taxon>
        <taxon>Myrtales</taxon>
        <taxon>Myrtaceae</taxon>
        <taxon>Myrtoideae</taxon>
        <taxon>Eucalypteae</taxon>
        <taxon>Eucalyptus</taxon>
    </lineage>
</organism>
<dbReference type="PANTHER" id="PTHR28626:SF4">
    <property type="entry name" value="PROTEIN SENSITIVITY TO RED LIGHT REDUCED 1-LIKE"/>
    <property type="match status" value="1"/>
</dbReference>
<protein>
    <recommendedName>
        <fullName evidence="1">SRR1-like domain-containing protein</fullName>
    </recommendedName>
</protein>
<feature type="domain" description="SRR1-like" evidence="1">
    <location>
        <begin position="60"/>
        <end position="162"/>
    </location>
</feature>
<proteinExistence type="predicted"/>
<dbReference type="AlphaFoldDB" id="A0ABD3LT41"/>
<name>A0ABD3LT41_EUCGL</name>
<dbReference type="InterPro" id="IPR012942">
    <property type="entry name" value="SRR1-like"/>
</dbReference>
<dbReference type="InterPro" id="IPR040044">
    <property type="entry name" value="SRR1L"/>
</dbReference>
<reference evidence="2 3" key="1">
    <citation type="submission" date="2024-11" db="EMBL/GenBank/DDBJ databases">
        <title>Chromosome-level genome assembly of Eucalyptus globulus Labill. provides insights into its genome evolution.</title>
        <authorList>
            <person name="Li X."/>
        </authorList>
    </citation>
    <scope>NUCLEOTIDE SEQUENCE [LARGE SCALE GENOMIC DNA]</scope>
    <source>
        <strain evidence="2">CL2024</strain>
        <tissue evidence="2">Fresh tender leaves</tissue>
    </source>
</reference>
<sequence length="232" mass="27003">MDNPEVKDEATRIRQEILITAYDLAETKYYGYVTGLFRDDPEFQRHLDRLLGPDLEPVLMVIYALGSPELNHNSQYQLALAILLKRDFPDRIGDIELYDPVFSPADLLALEMLGLRVLPANEHFRRPADKPTLFFLPYANIWHVGNLLEANWCASRSNRMMIFSSSMYPRNPDPELADRCWHQRVYTGILSKYARRFDIPTDFHGYHHNVFGHLSFNFFDVDPNVDLESLLP</sequence>
<dbReference type="Proteomes" id="UP001634007">
    <property type="component" value="Unassembled WGS sequence"/>
</dbReference>
<accession>A0ABD3LT41</accession>
<dbReference type="EMBL" id="JBJKBG010000001">
    <property type="protein sequence ID" value="KAL3752946.1"/>
    <property type="molecule type" value="Genomic_DNA"/>
</dbReference>
<evidence type="ECO:0000259" key="1">
    <source>
        <dbReference type="Pfam" id="PF07985"/>
    </source>
</evidence>